<feature type="domain" description="ArnT-like N-terminal" evidence="13">
    <location>
        <begin position="589"/>
        <end position="801"/>
    </location>
</feature>
<feature type="transmembrane region" description="Helical" evidence="12">
    <location>
        <begin position="129"/>
        <end position="149"/>
    </location>
</feature>
<keyword evidence="4 12" id="KW-1003">Cell membrane</keyword>
<feature type="transmembrane region" description="Helical" evidence="12">
    <location>
        <begin position="397"/>
        <end position="421"/>
    </location>
</feature>
<feature type="transmembrane region" description="Helical" evidence="12">
    <location>
        <begin position="744"/>
        <end position="762"/>
    </location>
</feature>
<keyword evidence="7 12" id="KW-0812">Transmembrane</keyword>
<dbReference type="EC" id="2.4.1.-" evidence="12"/>
<dbReference type="PANTHER" id="PTHR10050:SF46">
    <property type="entry name" value="PROTEIN O-MANNOSYL-TRANSFERASE 2"/>
    <property type="match status" value="1"/>
</dbReference>
<dbReference type="Pfam" id="PF09594">
    <property type="entry name" value="GT87"/>
    <property type="match status" value="1"/>
</dbReference>
<keyword evidence="6 12" id="KW-0808">Transferase</keyword>
<evidence type="ECO:0000259" key="14">
    <source>
        <dbReference type="Pfam" id="PF16192"/>
    </source>
</evidence>
<evidence type="ECO:0000256" key="11">
    <source>
        <dbReference type="ARBA" id="ARBA00093617"/>
    </source>
</evidence>
<keyword evidence="5 12" id="KW-0328">Glycosyltransferase</keyword>
<dbReference type="Pfam" id="PF16192">
    <property type="entry name" value="PMT_4TMC"/>
    <property type="match status" value="1"/>
</dbReference>
<evidence type="ECO:0000256" key="4">
    <source>
        <dbReference type="ARBA" id="ARBA00022475"/>
    </source>
</evidence>
<gene>
    <name evidence="15" type="ORF">H9865_07490</name>
</gene>
<feature type="transmembrane region" description="Helical" evidence="12">
    <location>
        <begin position="889"/>
        <end position="910"/>
    </location>
</feature>
<dbReference type="InterPro" id="IPR032421">
    <property type="entry name" value="PMT_4TMC"/>
</dbReference>
<dbReference type="InterPro" id="IPR018584">
    <property type="entry name" value="GT87"/>
</dbReference>
<keyword evidence="9 12" id="KW-0472">Membrane</keyword>
<feature type="transmembrane region" description="Helical" evidence="12">
    <location>
        <begin position="289"/>
        <end position="309"/>
    </location>
</feature>
<evidence type="ECO:0000256" key="2">
    <source>
        <dbReference type="ARBA" id="ARBA00004922"/>
    </source>
</evidence>
<evidence type="ECO:0000256" key="7">
    <source>
        <dbReference type="ARBA" id="ARBA00022692"/>
    </source>
</evidence>
<feature type="transmembrane region" description="Helical" evidence="12">
    <location>
        <begin position="341"/>
        <end position="358"/>
    </location>
</feature>
<evidence type="ECO:0000256" key="10">
    <source>
        <dbReference type="ARBA" id="ARBA00024033"/>
    </source>
</evidence>
<dbReference type="Proteomes" id="UP000824193">
    <property type="component" value="Unassembled WGS sequence"/>
</dbReference>
<proteinExistence type="inferred from homology"/>
<feature type="transmembrane region" description="Helical" evidence="12">
    <location>
        <begin position="452"/>
        <end position="470"/>
    </location>
</feature>
<evidence type="ECO:0000256" key="1">
    <source>
        <dbReference type="ARBA" id="ARBA00004651"/>
    </source>
</evidence>
<dbReference type="GO" id="GO:0005886">
    <property type="term" value="C:plasma membrane"/>
    <property type="evidence" value="ECO:0007669"/>
    <property type="project" value="UniProtKB-SubCell"/>
</dbReference>
<dbReference type="PANTHER" id="PTHR10050">
    <property type="entry name" value="DOLICHYL-PHOSPHATE-MANNOSE--PROTEIN MANNOSYLTRANSFERASE"/>
    <property type="match status" value="1"/>
</dbReference>
<evidence type="ECO:0000313" key="16">
    <source>
        <dbReference type="Proteomes" id="UP000824193"/>
    </source>
</evidence>
<feature type="transmembrane region" description="Helical" evidence="12">
    <location>
        <begin position="774"/>
        <end position="801"/>
    </location>
</feature>
<sequence>MSRPSAFSPARRARWLPLAAVLLAALAVRCALALVSEGYSSDVACFSAWALRLAENGPGAFYAPDYFADYPPGYMLLLWPVGLIARALQLEAGGKAMSFLICLWPILCDLGLSALIWSIARRRFGEQRALRFAAFAAFCPALLYDTAVWKQVDGVFCLLLIAAFLCLEEKKWLGAAALYGFALAVKPQALLFGPVLAAAFLAPLLAARQRRPALAALGRGVAGAALALGAVFACALPFWGNQDAGWLWEKYTSTASSYPYASVNGFNLLTLFGANWQPQDAPVLGPITWQMWGSAGILAATAALVYLAWRSWKSGRFSPLLLAAFYGVAVFTLSHRMHERYIIPALLLVLAAAARWGDKRLLGSFGLLSLSSVVNLAMVLTSNGTEDQFLSSDSAVVMIRIVSAVEVAGFVLLAWAVAALCHGGAVREYVLTAPAVPAAPAPQLAWSRKEGLALAAVTLAATVVSFWNLGDMTAPQHPLDSDGVATEVQVELASPASTLWVYPGVSWGGSLAVYDASGSQLASLELGGGTVFQWKEVGLSAPAEGPLTLRVENAEVMEAAFRDESGALVALSSDSALFDEQEKVPDSISCKNSMYFDEIYHGRTAYEHLHGMPVYETTHPPLGKVFIMLGVALFGMTGFGWRVAGAAFGVALVPVLYLFVRRLTRKPAFALFAAVLAAFDTLRFAQSRIATIDIYGTFFILLSAYFMVWYCQSVLEKGVEQSVLPMALAGLAFGLGAASKWTGLYAGAGLAVLYFGVLWQRAKQRPPRLKQEVATAFCGGIVFFVALPLIIYFASYIPYFWREGGFSLSEWWQCQVSMYRYHSGLEATHPYESRWYTWPFSARPVWYYLASGLPEGLRGTIAALGNLPVWLAALGGLGWAFWRQLSGKGSGATGALSVLFLSQFLPWVLVSRCTFLYHYFPSLWFAVAALAVAAAHFHERRPVPVKWLCIGLAAAAGVFFVCYYPVISGLPVAEAWVNALRILPSWMF</sequence>
<evidence type="ECO:0000256" key="6">
    <source>
        <dbReference type="ARBA" id="ARBA00022679"/>
    </source>
</evidence>
<evidence type="ECO:0000256" key="12">
    <source>
        <dbReference type="RuleBase" id="RU367007"/>
    </source>
</evidence>
<feature type="transmembrane region" description="Helical" evidence="12">
    <location>
        <begin position="947"/>
        <end position="966"/>
    </location>
</feature>
<comment type="subcellular location">
    <subcellularLocation>
        <location evidence="1">Cell membrane</location>
        <topology evidence="1">Multi-pass membrane protein</topology>
    </subcellularLocation>
</comment>
<feature type="transmembrane region" description="Helical" evidence="12">
    <location>
        <begin position="219"/>
        <end position="239"/>
    </location>
</feature>
<dbReference type="InterPro" id="IPR003342">
    <property type="entry name" value="ArnT-like_N"/>
</dbReference>
<name>A0A9D1V4E0_9FIRM</name>
<feature type="transmembrane region" description="Helical" evidence="12">
    <location>
        <begin position="667"/>
        <end position="686"/>
    </location>
</feature>
<feature type="transmembrane region" description="Helical" evidence="12">
    <location>
        <begin position="365"/>
        <end position="385"/>
    </location>
</feature>
<keyword evidence="8 12" id="KW-1133">Transmembrane helix</keyword>
<feature type="domain" description="Protein O-mannosyl-transferase C-terminal four TM" evidence="14">
    <location>
        <begin position="808"/>
        <end position="986"/>
    </location>
</feature>
<reference evidence="15" key="2">
    <citation type="submission" date="2021-04" db="EMBL/GenBank/DDBJ databases">
        <authorList>
            <person name="Gilroy R."/>
        </authorList>
    </citation>
    <scope>NUCLEOTIDE SEQUENCE</scope>
    <source>
        <strain evidence="15">2239</strain>
    </source>
</reference>
<comment type="function">
    <text evidence="12">Protein O-mannosyltransferase that catalyzes the transfer of a single mannose residue from a polyprenol phospho-mannosyl lipidic donor to the hydroxyl group of selected serine and threonine residues in acceptor proteins.</text>
</comment>
<comment type="pathway">
    <text evidence="2 12">Protein modification; protein glycosylation.</text>
</comment>
<protein>
    <recommendedName>
        <fullName evidence="11 12">Polyprenol-phosphate-mannose--protein mannosyltransferase</fullName>
        <ecNumber evidence="12">2.4.1.-</ecNumber>
    </recommendedName>
</protein>
<dbReference type="EMBL" id="DXFW01000021">
    <property type="protein sequence ID" value="HIX05927.1"/>
    <property type="molecule type" value="Genomic_DNA"/>
</dbReference>
<feature type="transmembrane region" description="Helical" evidence="12">
    <location>
        <begin position="96"/>
        <end position="117"/>
    </location>
</feature>
<organism evidence="15 16">
    <name type="scientific">Candidatus Allofournierella pullicola</name>
    <dbReference type="NCBI Taxonomy" id="2838596"/>
    <lineage>
        <taxon>Bacteria</taxon>
        <taxon>Bacillati</taxon>
        <taxon>Bacillota</taxon>
        <taxon>Clostridia</taxon>
        <taxon>Eubacteriales</taxon>
        <taxon>Oscillospiraceae</taxon>
        <taxon>Allofournierella</taxon>
    </lineage>
</organism>
<evidence type="ECO:0000313" key="15">
    <source>
        <dbReference type="EMBL" id="HIX05927.1"/>
    </source>
</evidence>
<dbReference type="Pfam" id="PF02366">
    <property type="entry name" value="PMT"/>
    <property type="match status" value="1"/>
</dbReference>
<dbReference type="InterPro" id="IPR027005">
    <property type="entry name" value="PMT-like"/>
</dbReference>
<comment type="caution">
    <text evidence="15">The sequence shown here is derived from an EMBL/GenBank/DDBJ whole genome shotgun (WGS) entry which is preliminary data.</text>
</comment>
<accession>A0A9D1V4E0</accession>
<feature type="transmembrane region" description="Helical" evidence="12">
    <location>
        <begin position="639"/>
        <end position="660"/>
    </location>
</feature>
<evidence type="ECO:0000259" key="13">
    <source>
        <dbReference type="Pfam" id="PF02366"/>
    </source>
</evidence>
<comment type="similarity">
    <text evidence="3 12">Belongs to the glycosyltransferase 39 family.</text>
</comment>
<feature type="transmembrane region" description="Helical" evidence="12">
    <location>
        <begin position="861"/>
        <end position="882"/>
    </location>
</feature>
<feature type="transmembrane region" description="Helical" evidence="12">
    <location>
        <begin position="916"/>
        <end position="935"/>
    </location>
</feature>
<dbReference type="GO" id="GO:0004169">
    <property type="term" value="F:dolichyl-phosphate-mannose-protein mannosyltransferase activity"/>
    <property type="evidence" value="ECO:0007669"/>
    <property type="project" value="UniProtKB-UniRule"/>
</dbReference>
<comment type="similarity">
    <text evidence="10">Belongs to the glycosyltransferase 87 family.</text>
</comment>
<reference evidence="15" key="1">
    <citation type="journal article" date="2021" name="PeerJ">
        <title>Extensive microbial diversity within the chicken gut microbiome revealed by metagenomics and culture.</title>
        <authorList>
            <person name="Gilroy R."/>
            <person name="Ravi A."/>
            <person name="Getino M."/>
            <person name="Pursley I."/>
            <person name="Horton D.L."/>
            <person name="Alikhan N.F."/>
            <person name="Baker D."/>
            <person name="Gharbi K."/>
            <person name="Hall N."/>
            <person name="Watson M."/>
            <person name="Adriaenssens E.M."/>
            <person name="Foster-Nyarko E."/>
            <person name="Jarju S."/>
            <person name="Secka A."/>
            <person name="Antonio M."/>
            <person name="Oren A."/>
            <person name="Chaudhuri R.R."/>
            <person name="La Ragione R."/>
            <person name="Hildebrand F."/>
            <person name="Pallen M.J."/>
        </authorList>
    </citation>
    <scope>NUCLEOTIDE SEQUENCE</scope>
    <source>
        <strain evidence="15">2239</strain>
    </source>
</reference>
<evidence type="ECO:0000256" key="5">
    <source>
        <dbReference type="ARBA" id="ARBA00022676"/>
    </source>
</evidence>
<feature type="transmembrane region" description="Helical" evidence="12">
    <location>
        <begin position="692"/>
        <end position="710"/>
    </location>
</feature>
<evidence type="ECO:0000256" key="9">
    <source>
        <dbReference type="ARBA" id="ARBA00023136"/>
    </source>
</evidence>
<feature type="transmembrane region" description="Helical" evidence="12">
    <location>
        <begin position="722"/>
        <end position="738"/>
    </location>
</feature>
<dbReference type="AlphaFoldDB" id="A0A9D1V4E0"/>
<feature type="transmembrane region" description="Helical" evidence="12">
    <location>
        <begin position="316"/>
        <end position="335"/>
    </location>
</feature>
<evidence type="ECO:0000256" key="3">
    <source>
        <dbReference type="ARBA" id="ARBA00007222"/>
    </source>
</evidence>
<evidence type="ECO:0000256" key="8">
    <source>
        <dbReference type="ARBA" id="ARBA00022989"/>
    </source>
</evidence>
<feature type="transmembrane region" description="Helical" evidence="12">
    <location>
        <begin position="189"/>
        <end position="207"/>
    </location>
</feature>